<feature type="region of interest" description="Disordered" evidence="1">
    <location>
        <begin position="1"/>
        <end position="28"/>
    </location>
</feature>
<reference evidence="2 3" key="1">
    <citation type="submission" date="2016-07" db="EMBL/GenBank/DDBJ databases">
        <title>Pervasive Adenine N6-methylation of Active Genes in Fungi.</title>
        <authorList>
            <consortium name="DOE Joint Genome Institute"/>
            <person name="Mondo S.J."/>
            <person name="Dannebaum R.O."/>
            <person name="Kuo R.C."/>
            <person name="Labutti K."/>
            <person name="Haridas S."/>
            <person name="Kuo A."/>
            <person name="Salamov A."/>
            <person name="Ahrendt S.R."/>
            <person name="Lipzen A."/>
            <person name="Sullivan W."/>
            <person name="Andreopoulos W.B."/>
            <person name="Clum A."/>
            <person name="Lindquist E."/>
            <person name="Daum C."/>
            <person name="Ramamoorthy G.K."/>
            <person name="Gryganskyi A."/>
            <person name="Culley D."/>
            <person name="Magnuson J.K."/>
            <person name="James T.Y."/>
            <person name="O'Malley M.A."/>
            <person name="Stajich J.E."/>
            <person name="Spatafora J.W."/>
            <person name="Visel A."/>
            <person name="Grigoriev I.V."/>
        </authorList>
    </citation>
    <scope>NUCLEOTIDE SEQUENCE [LARGE SCALE GENOMIC DNA]</scope>
    <source>
        <strain evidence="2 3">NRRL 1336</strain>
    </source>
</reference>
<dbReference type="Proteomes" id="UP000193560">
    <property type="component" value="Unassembled WGS sequence"/>
</dbReference>
<dbReference type="STRING" id="90262.A0A1X2I8Y4"/>
<protein>
    <submittedName>
        <fullName evidence="2">Uncharacterized protein</fullName>
    </submittedName>
</protein>
<dbReference type="PANTHER" id="PTHR37332">
    <property type="entry name" value="EXPRESSED PROTEIN"/>
    <property type="match status" value="1"/>
</dbReference>
<name>A0A1X2I8Y4_9FUNG</name>
<dbReference type="PANTHER" id="PTHR37332:SF1">
    <property type="entry name" value="ELMO DOMAIN-CONTAINING PROTEIN"/>
    <property type="match status" value="1"/>
</dbReference>
<proteinExistence type="predicted"/>
<organism evidence="2 3">
    <name type="scientific">Absidia repens</name>
    <dbReference type="NCBI Taxonomy" id="90262"/>
    <lineage>
        <taxon>Eukaryota</taxon>
        <taxon>Fungi</taxon>
        <taxon>Fungi incertae sedis</taxon>
        <taxon>Mucoromycota</taxon>
        <taxon>Mucoromycotina</taxon>
        <taxon>Mucoromycetes</taxon>
        <taxon>Mucorales</taxon>
        <taxon>Cunninghamellaceae</taxon>
        <taxon>Absidia</taxon>
    </lineage>
</organism>
<evidence type="ECO:0000256" key="1">
    <source>
        <dbReference type="SAM" id="MobiDB-lite"/>
    </source>
</evidence>
<dbReference type="AlphaFoldDB" id="A0A1X2I8Y4"/>
<keyword evidence="3" id="KW-1185">Reference proteome</keyword>
<feature type="compositionally biased region" description="Polar residues" evidence="1">
    <location>
        <begin position="1"/>
        <end position="18"/>
    </location>
</feature>
<evidence type="ECO:0000313" key="3">
    <source>
        <dbReference type="Proteomes" id="UP000193560"/>
    </source>
</evidence>
<feature type="compositionally biased region" description="Low complexity" evidence="1">
    <location>
        <begin position="19"/>
        <end position="28"/>
    </location>
</feature>
<accession>A0A1X2I8Y4</accession>
<sequence length="251" mass="29208">MSLMSSYYQPSTQNMPSNQQQQQQQHQQQPTLLEYISELVSKRVSTIQYLSRTHQGNTHWFNTILLTRDDLEDLYSNTKMMKRSCNFYTLGVSLGNLLHINNPTDYAKALVQLLNEFEHHTADTSRQKMKNIFRKTKNKDESSYLDSTGEYVHLVVPHVAYELDYFEIFFTLCDVLTEIYHKFLTDMEGSQSTQSYFELALKSDGKLKKIFSMITKELDALARNAIKDELKLIDPLSFSNKVTPIDFDAIE</sequence>
<gene>
    <name evidence="2" type="ORF">BCR42DRAFT_420895</name>
</gene>
<comment type="caution">
    <text evidence="2">The sequence shown here is derived from an EMBL/GenBank/DDBJ whole genome shotgun (WGS) entry which is preliminary data.</text>
</comment>
<dbReference type="EMBL" id="MCGE01000020">
    <property type="protein sequence ID" value="ORZ11927.1"/>
    <property type="molecule type" value="Genomic_DNA"/>
</dbReference>
<dbReference type="OrthoDB" id="14339at2759"/>
<evidence type="ECO:0000313" key="2">
    <source>
        <dbReference type="EMBL" id="ORZ11927.1"/>
    </source>
</evidence>